<dbReference type="InterPro" id="IPR012610">
    <property type="entry name" value="SASP_SspH"/>
</dbReference>
<dbReference type="GO" id="GO:0042601">
    <property type="term" value="C:endospore-forming forespore"/>
    <property type="evidence" value="ECO:0007669"/>
    <property type="project" value="InterPro"/>
</dbReference>
<dbReference type="NCBIfam" id="TIGR02861">
    <property type="entry name" value="SASP_H"/>
    <property type="match status" value="1"/>
</dbReference>
<dbReference type="RefSeq" id="WP_044743955.1">
    <property type="nucleotide sequence ID" value="NZ_JAKLOQ020000095.1"/>
</dbReference>
<reference evidence="4 5" key="1">
    <citation type="submission" date="2016-01" db="EMBL/GenBank/DDBJ databases">
        <title>Draft Genome Sequences of Seven Thermophilic Sporeformers Isolated from Foods.</title>
        <authorList>
            <person name="Berendsen E.M."/>
            <person name="Wells-Bennik M.H."/>
            <person name="Krawcyk A.O."/>
            <person name="De Jong A."/>
            <person name="Holsappel S."/>
            <person name="Eijlander R.T."/>
            <person name="Kuipers O.P."/>
        </authorList>
    </citation>
    <scope>NUCLEOTIDE SEQUENCE [LARGE SCALE GENOMIC DNA]</scope>
    <source>
        <strain evidence="4 5">B4114</strain>
    </source>
</reference>
<dbReference type="GO" id="GO:0030436">
    <property type="term" value="P:asexual sporulation"/>
    <property type="evidence" value="ECO:0007669"/>
    <property type="project" value="InterPro"/>
</dbReference>
<evidence type="ECO:0000256" key="1">
    <source>
        <dbReference type="ARBA" id="ARBA00004288"/>
    </source>
</evidence>
<protein>
    <submittedName>
        <fullName evidence="4">Uncharacterized protein</fullName>
    </submittedName>
</protein>
<dbReference type="HAMAP" id="MF_00667">
    <property type="entry name" value="SspH"/>
    <property type="match status" value="1"/>
</dbReference>
<evidence type="ECO:0000313" key="4">
    <source>
        <dbReference type="EMBL" id="KYD33900.1"/>
    </source>
</evidence>
<sequence length="59" mass="6908">MELLRAKRIAEAGEIVPVTYEGKRVIIQHVDEGREMARIYFADEPEREQDVPVRLLEEL</sequence>
<evidence type="ECO:0000256" key="2">
    <source>
        <dbReference type="ARBA" id="ARBA00006573"/>
    </source>
</evidence>
<gene>
    <name evidence="4" type="ORF">B4114_1326</name>
</gene>
<comment type="similarity">
    <text evidence="2">Belongs to the SspH family.</text>
</comment>
<organism evidence="4 5">
    <name type="scientific">Geobacillus stearothermophilus</name>
    <name type="common">Bacillus stearothermophilus</name>
    <dbReference type="NCBI Taxonomy" id="1422"/>
    <lineage>
        <taxon>Bacteria</taxon>
        <taxon>Bacillati</taxon>
        <taxon>Bacillota</taxon>
        <taxon>Bacilli</taxon>
        <taxon>Bacillales</taxon>
        <taxon>Anoxybacillaceae</taxon>
        <taxon>Geobacillus</taxon>
    </lineage>
</organism>
<evidence type="ECO:0000313" key="5">
    <source>
        <dbReference type="Proteomes" id="UP000075517"/>
    </source>
</evidence>
<proteinExistence type="inferred from homology"/>
<comment type="caution">
    <text evidence="4">The sequence shown here is derived from an EMBL/GenBank/DDBJ whole genome shotgun (WGS) entry which is preliminary data.</text>
</comment>
<evidence type="ECO:0000256" key="3">
    <source>
        <dbReference type="ARBA" id="ARBA00022969"/>
    </source>
</evidence>
<accession>A0A150NB29</accession>
<dbReference type="AlphaFoldDB" id="A0A150NB29"/>
<comment type="subcellular location">
    <subcellularLocation>
        <location evidence="1">Spore core</location>
    </subcellularLocation>
</comment>
<dbReference type="GO" id="GO:0030435">
    <property type="term" value="P:sporulation resulting in formation of a cellular spore"/>
    <property type="evidence" value="ECO:0007669"/>
    <property type="project" value="UniProtKB-KW"/>
</dbReference>
<dbReference type="EMBL" id="LQYY01000079">
    <property type="protein sequence ID" value="KYD33900.1"/>
    <property type="molecule type" value="Genomic_DNA"/>
</dbReference>
<keyword evidence="3" id="KW-0749">Sporulation</keyword>
<dbReference type="Pfam" id="PF08141">
    <property type="entry name" value="SspH"/>
    <property type="match status" value="1"/>
</dbReference>
<dbReference type="Proteomes" id="UP000075517">
    <property type="component" value="Unassembled WGS sequence"/>
</dbReference>
<name>A0A150NB29_GEOSE</name>
<dbReference type="PATRIC" id="fig|1422.17.peg.135"/>